<dbReference type="PANTHER" id="PTHR12592">
    <property type="entry name" value="ATP-DEPENDENT (S)-NAD(P)H-HYDRATE DEHYDRATASE FAMILY MEMBER"/>
    <property type="match status" value="1"/>
</dbReference>
<dbReference type="HAMAP" id="MF_01965">
    <property type="entry name" value="NADHX_dehydratase"/>
    <property type="match status" value="1"/>
</dbReference>
<evidence type="ECO:0000256" key="1">
    <source>
        <dbReference type="ARBA" id="ARBA00022553"/>
    </source>
</evidence>
<organism evidence="10 11">
    <name type="scientific">Synchytrium microbalum</name>
    <dbReference type="NCBI Taxonomy" id="1806994"/>
    <lineage>
        <taxon>Eukaryota</taxon>
        <taxon>Fungi</taxon>
        <taxon>Fungi incertae sedis</taxon>
        <taxon>Chytridiomycota</taxon>
        <taxon>Chytridiomycota incertae sedis</taxon>
        <taxon>Chytridiomycetes</taxon>
        <taxon>Synchytriales</taxon>
        <taxon>Synchytriaceae</taxon>
        <taxon>Synchytrium</taxon>
    </lineage>
</organism>
<keyword evidence="2 8" id="KW-0547">Nucleotide-binding</keyword>
<dbReference type="GO" id="GO:0110051">
    <property type="term" value="P:metabolite repair"/>
    <property type="evidence" value="ECO:0007669"/>
    <property type="project" value="TreeGrafter"/>
</dbReference>
<dbReference type="InterPro" id="IPR000631">
    <property type="entry name" value="CARKD"/>
</dbReference>
<dbReference type="NCBIfam" id="TIGR00196">
    <property type="entry name" value="yjeF_cterm"/>
    <property type="match status" value="1"/>
</dbReference>
<keyword evidence="6 8" id="KW-0456">Lyase</keyword>
<feature type="binding site" evidence="8">
    <location>
        <position position="121"/>
    </location>
    <ligand>
        <name>(6S)-NADPHX</name>
        <dbReference type="ChEBI" id="CHEBI:64076"/>
    </ligand>
</feature>
<name>A0A507CF71_9FUNG</name>
<protein>
    <recommendedName>
        <fullName evidence="8">ATP-dependent (S)-NAD(P)H-hydrate dehydratase</fullName>
        <ecNumber evidence="8">4.2.1.93</ecNumber>
    </recommendedName>
    <alternativeName>
        <fullName evidence="8">ATP-dependent NAD(P)HX dehydratase</fullName>
    </alternativeName>
</protein>
<dbReference type="EMBL" id="QEAO01000001">
    <property type="protein sequence ID" value="TPX38008.1"/>
    <property type="molecule type" value="Genomic_DNA"/>
</dbReference>
<dbReference type="GO" id="GO:0047453">
    <property type="term" value="F:ATP-dependent NAD(P)H-hydrate dehydratase activity"/>
    <property type="evidence" value="ECO:0007669"/>
    <property type="project" value="UniProtKB-UniRule"/>
</dbReference>
<dbReference type="FunFam" id="3.40.1190.20:FF:000023">
    <property type="entry name" value="ATP-dependent (S)-NAD(P)H-hydrate dehydratase"/>
    <property type="match status" value="1"/>
</dbReference>
<evidence type="ECO:0000256" key="2">
    <source>
        <dbReference type="ARBA" id="ARBA00022741"/>
    </source>
</evidence>
<evidence type="ECO:0000256" key="6">
    <source>
        <dbReference type="ARBA" id="ARBA00023239"/>
    </source>
</evidence>
<comment type="similarity">
    <text evidence="8">Belongs to the NnrD/CARKD family.</text>
</comment>
<evidence type="ECO:0000256" key="7">
    <source>
        <dbReference type="ARBA" id="ARBA00047472"/>
    </source>
</evidence>
<dbReference type="Pfam" id="PF01256">
    <property type="entry name" value="Carb_kinase"/>
    <property type="match status" value="1"/>
</dbReference>
<comment type="caution">
    <text evidence="10">The sequence shown here is derived from an EMBL/GenBank/DDBJ whole genome shotgun (WGS) entry which is preliminary data.</text>
</comment>
<feature type="binding site" evidence="8">
    <location>
        <begin position="174"/>
        <end position="180"/>
    </location>
    <ligand>
        <name>(6S)-NADPHX</name>
        <dbReference type="ChEBI" id="CHEBI:64076"/>
    </ligand>
</feature>
<evidence type="ECO:0000256" key="4">
    <source>
        <dbReference type="ARBA" id="ARBA00022857"/>
    </source>
</evidence>
<keyword evidence="4" id="KW-0521">NADP</keyword>
<dbReference type="OrthoDB" id="8110916at2759"/>
<evidence type="ECO:0000313" key="10">
    <source>
        <dbReference type="EMBL" id="TPX38008.1"/>
    </source>
</evidence>
<dbReference type="InterPro" id="IPR029056">
    <property type="entry name" value="Ribokinase-like"/>
</dbReference>
<dbReference type="PROSITE" id="PS51383">
    <property type="entry name" value="YJEF_C_3"/>
    <property type="match status" value="1"/>
</dbReference>
<dbReference type="GeneID" id="42001232"/>
<comment type="subcellular location">
    <subcellularLocation>
        <location evidence="8">Cytoplasm</location>
    </subcellularLocation>
</comment>
<keyword evidence="5 8" id="KW-0520">NAD</keyword>
<keyword evidence="11" id="KW-1185">Reference proteome</keyword>
<dbReference type="GO" id="GO:0005737">
    <property type="term" value="C:cytoplasm"/>
    <property type="evidence" value="ECO:0007669"/>
    <property type="project" value="UniProtKB-SubCell"/>
</dbReference>
<evidence type="ECO:0000259" key="9">
    <source>
        <dbReference type="PROSITE" id="PS51383"/>
    </source>
</evidence>
<keyword evidence="8" id="KW-0963">Cytoplasm</keyword>
<dbReference type="PANTHER" id="PTHR12592:SF0">
    <property type="entry name" value="ATP-DEPENDENT (S)-NAD(P)H-HYDRATE DEHYDRATASE"/>
    <property type="match status" value="1"/>
</dbReference>
<evidence type="ECO:0000256" key="8">
    <source>
        <dbReference type="HAMAP-Rule" id="MF_03157"/>
    </source>
</evidence>
<dbReference type="Gene3D" id="3.40.1190.20">
    <property type="match status" value="1"/>
</dbReference>
<proteinExistence type="inferred from homology"/>
<comment type="catalytic activity">
    <reaction evidence="8">
        <text>(6S)-NADHX + ATP = ADP + phosphate + NADH + H(+)</text>
        <dbReference type="Rhea" id="RHEA:19017"/>
        <dbReference type="ChEBI" id="CHEBI:15378"/>
        <dbReference type="ChEBI" id="CHEBI:30616"/>
        <dbReference type="ChEBI" id="CHEBI:43474"/>
        <dbReference type="ChEBI" id="CHEBI:57945"/>
        <dbReference type="ChEBI" id="CHEBI:64074"/>
        <dbReference type="ChEBI" id="CHEBI:456216"/>
        <dbReference type="EC" id="4.2.1.93"/>
    </reaction>
</comment>
<dbReference type="Proteomes" id="UP000319731">
    <property type="component" value="Unassembled WGS sequence"/>
</dbReference>
<evidence type="ECO:0000256" key="5">
    <source>
        <dbReference type="ARBA" id="ARBA00023027"/>
    </source>
</evidence>
<dbReference type="GO" id="GO:0005524">
    <property type="term" value="F:ATP binding"/>
    <property type="evidence" value="ECO:0007669"/>
    <property type="project" value="UniProtKB-KW"/>
</dbReference>
<feature type="domain" description="YjeF C-terminal" evidence="9">
    <location>
        <begin position="12"/>
        <end position="320"/>
    </location>
</feature>
<comment type="catalytic activity">
    <reaction evidence="7 8">
        <text>(6S)-NADPHX + ATP = ADP + phosphate + NADPH + H(+)</text>
        <dbReference type="Rhea" id="RHEA:32231"/>
        <dbReference type="ChEBI" id="CHEBI:15378"/>
        <dbReference type="ChEBI" id="CHEBI:30616"/>
        <dbReference type="ChEBI" id="CHEBI:43474"/>
        <dbReference type="ChEBI" id="CHEBI:57783"/>
        <dbReference type="ChEBI" id="CHEBI:64076"/>
        <dbReference type="ChEBI" id="CHEBI:456216"/>
        <dbReference type="EC" id="4.2.1.93"/>
    </reaction>
</comment>
<comment type="cofactor">
    <cofactor evidence="8">
        <name>Mg(2+)</name>
        <dbReference type="ChEBI" id="CHEBI:18420"/>
    </cofactor>
</comment>
<keyword evidence="1 8" id="KW-0597">Phosphoprotein</keyword>
<keyword evidence="3 8" id="KW-0067">ATP-binding</keyword>
<dbReference type="CDD" id="cd01171">
    <property type="entry name" value="YXKO-related"/>
    <property type="match status" value="1"/>
</dbReference>
<evidence type="ECO:0000256" key="3">
    <source>
        <dbReference type="ARBA" id="ARBA00022840"/>
    </source>
</evidence>
<feature type="binding site" evidence="8">
    <location>
        <position position="240"/>
    </location>
    <ligand>
        <name>(6S)-NADPHX</name>
        <dbReference type="ChEBI" id="CHEBI:64076"/>
    </ligand>
</feature>
<dbReference type="RefSeq" id="XP_031027723.1">
    <property type="nucleotide sequence ID" value="XM_031165935.1"/>
</dbReference>
<dbReference type="SUPFAM" id="SSF53613">
    <property type="entry name" value="Ribokinase-like"/>
    <property type="match status" value="1"/>
</dbReference>
<dbReference type="AlphaFoldDB" id="A0A507CF71"/>
<sequence length="331" mass="35874">MTLQLTNSRASLVAAIRKFLPPLSVPLYKGRIAVVGGSEDYTGAPYFAGYSALRVGADLCHIFCERNAGTVIKTYSPELIVHPYLLTTDHITSDYETIISKIVSRVTSVFPRLHVVLVGPGLSRDDAMMQCATRVIKAAKDLNMPLVIDADGLFLIQNDPSIISGYPYAVLTPNANEFARLCEVMKVNNVEPDQQVMKLSQALGNVTIVQKGEVDRISNGVDVLTCDAEGAPRRCGGQGDLLSGAIAAFLGFGKAYASNAWRHSNELNGDTFLSRSLPLLAAYGACLLVRACAKEAYKKRGRAMMASDMIEEVGRQFAHEFDSPIDSPLKL</sequence>
<evidence type="ECO:0000313" key="11">
    <source>
        <dbReference type="Proteomes" id="UP000319731"/>
    </source>
</evidence>
<gene>
    <name evidence="10" type="ORF">SmJEL517_g00005</name>
</gene>
<feature type="binding site" evidence="8">
    <location>
        <begin position="211"/>
        <end position="215"/>
    </location>
    <ligand>
        <name>ATP</name>
        <dbReference type="ChEBI" id="CHEBI:30616"/>
    </ligand>
</feature>
<reference evidence="10 11" key="1">
    <citation type="journal article" date="2019" name="Sci. Rep.">
        <title>Comparative genomics of chytrid fungi reveal insights into the obligate biotrophic and pathogenic lifestyle of Synchytrium endobioticum.</title>
        <authorList>
            <person name="van de Vossenberg B.T.L.H."/>
            <person name="Warris S."/>
            <person name="Nguyen H.D.T."/>
            <person name="van Gent-Pelzer M.P.E."/>
            <person name="Joly D.L."/>
            <person name="van de Geest H.C."/>
            <person name="Bonants P.J.M."/>
            <person name="Smith D.S."/>
            <person name="Levesque C.A."/>
            <person name="van der Lee T.A.J."/>
        </authorList>
    </citation>
    <scope>NUCLEOTIDE SEQUENCE [LARGE SCALE GENOMIC DNA]</scope>
    <source>
        <strain evidence="10 11">JEL517</strain>
    </source>
</reference>
<comment type="function">
    <text evidence="8">Catalyzes the dehydration of the S-form of NAD(P)HX at the expense of ATP, which is converted to ADP. Together with NAD(P)HX epimerase, which catalyzes the epimerization of the S- and R-forms, the enzyme allows the repair of both epimers of NAD(P)HX, a damaged form of NAD(P)H that is a result of enzymatic or heat-dependent hydration.</text>
</comment>
<dbReference type="STRING" id="1806994.A0A507CF71"/>
<accession>A0A507CF71</accession>
<dbReference type="GO" id="GO:0046496">
    <property type="term" value="P:nicotinamide nucleotide metabolic process"/>
    <property type="evidence" value="ECO:0007669"/>
    <property type="project" value="UniProtKB-UniRule"/>
</dbReference>
<dbReference type="EC" id="4.2.1.93" evidence="8"/>
<feature type="binding site" evidence="8">
    <location>
        <begin position="230"/>
        <end position="239"/>
    </location>
    <ligand>
        <name>ATP</name>
        <dbReference type="ChEBI" id="CHEBI:30616"/>
    </ligand>
</feature>